<dbReference type="Proteomes" id="UP001597568">
    <property type="component" value="Unassembled WGS sequence"/>
</dbReference>
<sequence>MGILKTMFNRQAQQVTTDAFLDVLVSLTSDDESIQYSSIRALRNSDVYAAVKIIASDVASSELYADTKETAITKLINNKPNDYMSAWHYKFSQVANMLLNGNAFSLIERDETGAPIALHALLNSNVSIEQLDDGTIQYIHSDDGAEMILKASDVLHFKYFTTDGLTGISPLYALRDELKLQERGNKLLAGFFKRGINSNGILKVHKADLDTEAKNNIREKFEQANAGDSNALRTIILDDNMDYQQIQVNTDVLKLVNNNDWNTKQIAKVFGLSTDRLGVEANHSNTVQSNVMYLRNTLTHFLKAIESEINFKLGSPKPLKFSVDWLIAEPQQQLENDLRAVELGILTANEMRKKMGLEAVEGGDILRKESEEIA</sequence>
<dbReference type="NCBIfam" id="TIGR01537">
    <property type="entry name" value="portal_HK97"/>
    <property type="match status" value="1"/>
</dbReference>
<evidence type="ECO:0000313" key="2">
    <source>
        <dbReference type="Proteomes" id="UP001597568"/>
    </source>
</evidence>
<evidence type="ECO:0000313" key="1">
    <source>
        <dbReference type="EMBL" id="MFD2869057.1"/>
    </source>
</evidence>
<comment type="caution">
    <text evidence="1">The sequence shown here is derived from an EMBL/GenBank/DDBJ whole genome shotgun (WGS) entry which is preliminary data.</text>
</comment>
<gene>
    <name evidence="1" type="ORF">ACFSY7_11190</name>
</gene>
<organism evidence="1 2">
    <name type="scientific">Kurthia populi</name>
    <dbReference type="NCBI Taxonomy" id="1562132"/>
    <lineage>
        <taxon>Bacteria</taxon>
        <taxon>Bacillati</taxon>
        <taxon>Bacillota</taxon>
        <taxon>Bacilli</taxon>
        <taxon>Bacillales</taxon>
        <taxon>Caryophanaceae</taxon>
        <taxon>Kurthia</taxon>
    </lineage>
</organism>
<dbReference type="EMBL" id="JBHUOR010000095">
    <property type="protein sequence ID" value="MFD2869057.1"/>
    <property type="molecule type" value="Genomic_DNA"/>
</dbReference>
<reference evidence="2" key="1">
    <citation type="journal article" date="2019" name="Int. J. Syst. Evol. Microbiol.">
        <title>The Global Catalogue of Microorganisms (GCM) 10K type strain sequencing project: providing services to taxonomists for standard genome sequencing and annotation.</title>
        <authorList>
            <consortium name="The Broad Institute Genomics Platform"/>
            <consortium name="The Broad Institute Genome Sequencing Center for Infectious Disease"/>
            <person name="Wu L."/>
            <person name="Ma J."/>
        </authorList>
    </citation>
    <scope>NUCLEOTIDE SEQUENCE [LARGE SCALE GENOMIC DNA]</scope>
    <source>
        <strain evidence="2">KCTC 33522</strain>
    </source>
</reference>
<proteinExistence type="predicted"/>
<protein>
    <submittedName>
        <fullName evidence="1">Phage portal protein</fullName>
    </submittedName>
</protein>
<accession>A0ABW5Y1W3</accession>
<dbReference type="InterPro" id="IPR006944">
    <property type="entry name" value="Phage/GTA_portal"/>
</dbReference>
<dbReference type="InterPro" id="IPR006427">
    <property type="entry name" value="Portal_HK97"/>
</dbReference>
<keyword evidence="2" id="KW-1185">Reference proteome</keyword>
<dbReference type="Pfam" id="PF04860">
    <property type="entry name" value="Phage_portal"/>
    <property type="match status" value="1"/>
</dbReference>
<name>A0ABW5Y1W3_9BACL</name>